<keyword evidence="2" id="KW-1185">Reference proteome</keyword>
<comment type="caution">
    <text evidence="1">The sequence shown here is derived from an EMBL/GenBank/DDBJ whole genome shotgun (WGS) entry which is preliminary data.</text>
</comment>
<dbReference type="OrthoDB" id="9782650at2"/>
<dbReference type="AlphaFoldDB" id="A0A7J5A6R0"/>
<evidence type="ECO:0000313" key="1">
    <source>
        <dbReference type="EMBL" id="KAB1153218.1"/>
    </source>
</evidence>
<dbReference type="RefSeq" id="WP_150901473.1">
    <property type="nucleotide sequence ID" value="NZ_WAAU01000037.1"/>
</dbReference>
<proteinExistence type="predicted"/>
<dbReference type="EMBL" id="WAAU01000037">
    <property type="protein sequence ID" value="KAB1153218.1"/>
    <property type="molecule type" value="Genomic_DNA"/>
</dbReference>
<name>A0A7J5A6R0_9FLAO</name>
<organism evidence="1 2">
    <name type="scientific">Tenacibaculum aiptasiae</name>
    <dbReference type="NCBI Taxonomy" id="426481"/>
    <lineage>
        <taxon>Bacteria</taxon>
        <taxon>Pseudomonadati</taxon>
        <taxon>Bacteroidota</taxon>
        <taxon>Flavobacteriia</taxon>
        <taxon>Flavobacteriales</taxon>
        <taxon>Flavobacteriaceae</taxon>
        <taxon>Tenacibaculum</taxon>
    </lineage>
</organism>
<protein>
    <submittedName>
        <fullName evidence="1">Uncharacterized protein</fullName>
    </submittedName>
</protein>
<dbReference type="Proteomes" id="UP000467305">
    <property type="component" value="Unassembled WGS sequence"/>
</dbReference>
<gene>
    <name evidence="1" type="ORF">F7018_17885</name>
</gene>
<reference evidence="1 2" key="1">
    <citation type="submission" date="2019-09" db="EMBL/GenBank/DDBJ databases">
        <authorList>
            <person name="Cao W.R."/>
        </authorList>
    </citation>
    <scope>NUCLEOTIDE SEQUENCE [LARGE SCALE GENOMIC DNA]</scope>
    <source>
        <strain evidence="2">a4</strain>
    </source>
</reference>
<evidence type="ECO:0000313" key="2">
    <source>
        <dbReference type="Proteomes" id="UP000467305"/>
    </source>
</evidence>
<sequence length="297" mass="32731">MQKLNNLENKEMKKYIILLGLIITCSNSLFAQWSKGKGKGYYKLSAWYLKSDQHYTNTGAIDPNVTRTQFNTNVYAEYGLTNKIDLIAYVPFFSRAAQNNQISGTNNNVIQNGESFNSFGDVDFGARYAFYKKGKWAADVKLLLGLPTGDDSGGSDGSYQTGDGEFNQYLSTSLGYSTAFNGLPFYAKTHIGYNNRSKGFSDEFRGGLEAGLNLFNKKFWIITRLNLVKSFKNGTLNAANSNGSIFANNVEYTSFGFEGAYYITNKLGVSAGFDSAFSGRVIAANPSFTAGIFLDIK</sequence>
<accession>A0A7J5A6R0</accession>